<organism evidence="3 4">
    <name type="scientific">Cloeon dipterum</name>
    <dbReference type="NCBI Taxonomy" id="197152"/>
    <lineage>
        <taxon>Eukaryota</taxon>
        <taxon>Metazoa</taxon>
        <taxon>Ecdysozoa</taxon>
        <taxon>Arthropoda</taxon>
        <taxon>Hexapoda</taxon>
        <taxon>Insecta</taxon>
        <taxon>Pterygota</taxon>
        <taxon>Palaeoptera</taxon>
        <taxon>Ephemeroptera</taxon>
        <taxon>Pisciforma</taxon>
        <taxon>Baetidae</taxon>
        <taxon>Cloeon</taxon>
    </lineage>
</organism>
<dbReference type="PRINTS" id="PR00625">
    <property type="entry name" value="JDOMAIN"/>
</dbReference>
<feature type="domain" description="J" evidence="2">
    <location>
        <begin position="16"/>
        <end position="83"/>
    </location>
</feature>
<evidence type="ECO:0000313" key="3">
    <source>
        <dbReference type="EMBL" id="CAB3365353.1"/>
    </source>
</evidence>
<accession>A0A8S1C7Q9</accession>
<evidence type="ECO:0000259" key="2">
    <source>
        <dbReference type="PROSITE" id="PS50076"/>
    </source>
</evidence>
<evidence type="ECO:0000256" key="1">
    <source>
        <dbReference type="SAM" id="Coils"/>
    </source>
</evidence>
<dbReference type="InterPro" id="IPR018253">
    <property type="entry name" value="DnaJ_domain_CS"/>
</dbReference>
<dbReference type="InterPro" id="IPR001623">
    <property type="entry name" value="DnaJ_domain"/>
</dbReference>
<dbReference type="SUPFAM" id="SSF46565">
    <property type="entry name" value="Chaperone J-domain"/>
    <property type="match status" value="1"/>
</dbReference>
<dbReference type="GO" id="GO:0031072">
    <property type="term" value="F:heat shock protein binding"/>
    <property type="evidence" value="ECO:0007669"/>
    <property type="project" value="TreeGrafter"/>
</dbReference>
<dbReference type="PANTHER" id="PTHR44144">
    <property type="entry name" value="DNAJ HOMOLOG SUBFAMILY C MEMBER 9"/>
    <property type="match status" value="1"/>
</dbReference>
<dbReference type="FunFam" id="1.10.287.110:FF:000110">
    <property type="entry name" value="DnaJ domain protein (AFU_orthologue AFUA_2G13210)"/>
    <property type="match status" value="1"/>
</dbReference>
<dbReference type="Pfam" id="PF00226">
    <property type="entry name" value="DnaJ"/>
    <property type="match status" value="1"/>
</dbReference>
<dbReference type="PROSITE" id="PS00636">
    <property type="entry name" value="DNAJ_1"/>
    <property type="match status" value="1"/>
</dbReference>
<dbReference type="Pfam" id="PF23302">
    <property type="entry name" value="HTH_DNAJC9"/>
    <property type="match status" value="1"/>
</dbReference>
<sequence length="254" mass="29922">MPTLKDLCEEHFGSRDFYEVLGIKSTASEKEVKNAYRKMSLKIHPDRVEEAEKKICTEKFQILGKIHAVLSDEEKRKVYNNSGGEDVDFDLNADWLDYWRSIFKPVSKQDIVDYEKKYKGSEEERDDLKDAYNMHRGDMNGIMDAVPFAEMEDEERLVQMLEEMIENEEIEDYDAFSKEPKQRKQRRKQKMVKRRKEFEKAVKDKEVPDEDSLAMAILQRKTQREGASNDFFSALEANDVNFKIFAVNEDMIDV</sequence>
<proteinExistence type="predicted"/>
<dbReference type="InterPro" id="IPR052594">
    <property type="entry name" value="J_domain-containing_protein"/>
</dbReference>
<keyword evidence="1" id="KW-0175">Coiled coil</keyword>
<dbReference type="EMBL" id="CADEPI010000020">
    <property type="protein sequence ID" value="CAB3365353.1"/>
    <property type="molecule type" value="Genomic_DNA"/>
</dbReference>
<keyword evidence="4" id="KW-1185">Reference proteome</keyword>
<dbReference type="SMART" id="SM00271">
    <property type="entry name" value="DnaJ"/>
    <property type="match status" value="1"/>
</dbReference>
<dbReference type="PANTHER" id="PTHR44144:SF1">
    <property type="entry name" value="DNAJ HOMOLOG SUBFAMILY C MEMBER 9"/>
    <property type="match status" value="1"/>
</dbReference>
<dbReference type="AlphaFoldDB" id="A0A8S1C7Q9"/>
<name>A0A8S1C7Q9_9INSE</name>
<comment type="caution">
    <text evidence="3">The sequence shown here is derived from an EMBL/GenBank/DDBJ whole genome shotgun (WGS) entry which is preliminary data.</text>
</comment>
<dbReference type="InterPro" id="IPR056453">
    <property type="entry name" value="HTH_DNAJC9"/>
</dbReference>
<dbReference type="GO" id="GO:0005634">
    <property type="term" value="C:nucleus"/>
    <property type="evidence" value="ECO:0007669"/>
    <property type="project" value="TreeGrafter"/>
</dbReference>
<protein>
    <recommendedName>
        <fullName evidence="2">J domain-containing protein</fullName>
    </recommendedName>
</protein>
<dbReference type="InterPro" id="IPR036869">
    <property type="entry name" value="J_dom_sf"/>
</dbReference>
<evidence type="ECO:0000313" key="4">
    <source>
        <dbReference type="Proteomes" id="UP000494165"/>
    </source>
</evidence>
<dbReference type="PROSITE" id="PS50076">
    <property type="entry name" value="DNAJ_2"/>
    <property type="match status" value="1"/>
</dbReference>
<dbReference type="Proteomes" id="UP000494165">
    <property type="component" value="Unassembled WGS sequence"/>
</dbReference>
<dbReference type="GO" id="GO:0005737">
    <property type="term" value="C:cytoplasm"/>
    <property type="evidence" value="ECO:0007669"/>
    <property type="project" value="TreeGrafter"/>
</dbReference>
<dbReference type="Gene3D" id="1.10.287.110">
    <property type="entry name" value="DnaJ domain"/>
    <property type="match status" value="1"/>
</dbReference>
<gene>
    <name evidence="3" type="ORF">CLODIP_2_CD06197</name>
</gene>
<feature type="coiled-coil region" evidence="1">
    <location>
        <begin position="111"/>
        <end position="201"/>
    </location>
</feature>
<dbReference type="OrthoDB" id="110024at2759"/>
<reference evidence="3 4" key="1">
    <citation type="submission" date="2020-04" db="EMBL/GenBank/DDBJ databases">
        <authorList>
            <person name="Alioto T."/>
            <person name="Alioto T."/>
            <person name="Gomez Garrido J."/>
        </authorList>
    </citation>
    <scope>NUCLEOTIDE SEQUENCE [LARGE SCALE GENOMIC DNA]</scope>
</reference>
<dbReference type="CDD" id="cd06257">
    <property type="entry name" value="DnaJ"/>
    <property type="match status" value="1"/>
</dbReference>